<evidence type="ECO:0000256" key="1">
    <source>
        <dbReference type="SAM" id="Phobius"/>
    </source>
</evidence>
<reference evidence="2 3" key="1">
    <citation type="submission" date="2018-09" db="EMBL/GenBank/DDBJ databases">
        <title>Bacillus saliacetes sp. nov., isolated from Thai shrimp paste (Ka-pi).</title>
        <authorList>
            <person name="Daroonpunt R."/>
            <person name="Tanasupawat S."/>
            <person name="Yiamsombut S."/>
        </authorList>
    </citation>
    <scope>NUCLEOTIDE SEQUENCE [LARGE SCALE GENOMIC DNA]</scope>
    <source>
        <strain evidence="2 3">SKP7-4</strain>
    </source>
</reference>
<sequence>MKSLPVVVLMILCTAVHLYITHLGQEKNRKRFIVSGSILTFFGLMYSTLQTRTIIKAVHKPKNSSSAHGE</sequence>
<dbReference type="Proteomes" id="UP000265801">
    <property type="component" value="Unassembled WGS sequence"/>
</dbReference>
<dbReference type="OrthoDB" id="9904877at2"/>
<evidence type="ECO:0000313" key="3">
    <source>
        <dbReference type="Proteomes" id="UP000265801"/>
    </source>
</evidence>
<keyword evidence="1" id="KW-0812">Transmembrane</keyword>
<keyword evidence="1" id="KW-1133">Transmembrane helix</keyword>
<feature type="transmembrane region" description="Helical" evidence="1">
    <location>
        <begin position="31"/>
        <end position="49"/>
    </location>
</feature>
<keyword evidence="1" id="KW-0472">Membrane</keyword>
<name>A0A3A1QN79_9BACI</name>
<accession>A0A3A1QN79</accession>
<dbReference type="RefSeq" id="WP_119549369.1">
    <property type="nucleotide sequence ID" value="NZ_QXIR01000043.1"/>
</dbReference>
<protein>
    <submittedName>
        <fullName evidence="2">Uncharacterized protein</fullName>
    </submittedName>
</protein>
<dbReference type="EMBL" id="QXIR01000043">
    <property type="protein sequence ID" value="RIW28555.1"/>
    <property type="molecule type" value="Genomic_DNA"/>
</dbReference>
<comment type="caution">
    <text evidence="2">The sequence shown here is derived from an EMBL/GenBank/DDBJ whole genome shotgun (WGS) entry which is preliminary data.</text>
</comment>
<evidence type="ECO:0000313" key="2">
    <source>
        <dbReference type="EMBL" id="RIW28555.1"/>
    </source>
</evidence>
<proteinExistence type="predicted"/>
<feature type="transmembrane region" description="Helical" evidence="1">
    <location>
        <begin position="6"/>
        <end position="24"/>
    </location>
</feature>
<dbReference type="AlphaFoldDB" id="A0A3A1QN79"/>
<keyword evidence="3" id="KW-1185">Reference proteome</keyword>
<organism evidence="2 3">
    <name type="scientific">Bacillus salacetis</name>
    <dbReference type="NCBI Taxonomy" id="2315464"/>
    <lineage>
        <taxon>Bacteria</taxon>
        <taxon>Bacillati</taxon>
        <taxon>Bacillota</taxon>
        <taxon>Bacilli</taxon>
        <taxon>Bacillales</taxon>
        <taxon>Bacillaceae</taxon>
        <taxon>Bacillus</taxon>
    </lineage>
</organism>
<gene>
    <name evidence="2" type="ORF">D3H55_21510</name>
</gene>